<sequence>MPDRHPAPLVLGALFVLMGLLVGTGGVWLIALGGSWYYLPGGLVLVLTGLLLLQRNPAALWVHAALLTATLAWSVWEAGLNWWALVARGDVLFLLALVMLTPWFARGLVAATRQPARQGLTAALGAFTAVAAVAWFQGSGHGPGEAIAQEVPALAAPSVEAAAHPRPHSLEGRLAAPLPAPSPNAGNGPREVGWPLRTDVAPSAAAAGGFPPAALHAAHQVFFCTPQPALVALDAATGTPLWRHALEPGAAADCEALSYQPPAAGPGAGAAEAAPKATHAVLSRPATAESRCDARLFVPMGAARVLALNPLDGRPCAELGTGGGVIALQTQPAQGSAHPEAIVALAATGDRLLVASAAGPARRDDAAMPAARLTLQAYDLRTGAPTWQWQPPAGLAPAPGRQPLTHIDDALGLLYVMGRTGTAAEGGIAVAALDLASGRLRWRFESEEPAGPGQPVAVAAGAPAAAPVYFADLRRGPAHIPALVHPTGGGHAIVLDRRTGTPLQPASGPASGAGSRPPSGADLWGVTLLDQLACRIAFERLRFQDRFSPRDAAMALPAHGGTLGRFHWPDLPGEAPGTAALQVSTGGGGGSALPAPRRAEPGPLMVQTRSTASAESGPVALVQLQPLRSPLGLPCQSPSTGSTAPPLPSSTGVPQAPAPAGPMTTAPPSRPDLLVHTGNQGTPGAAGAVQLAAAPPQG</sequence>
<dbReference type="InterPro" id="IPR011047">
    <property type="entry name" value="Quinoprotein_ADH-like_sf"/>
</dbReference>
<evidence type="ECO:0000313" key="5">
    <source>
        <dbReference type="Proteomes" id="UP001267710"/>
    </source>
</evidence>
<keyword evidence="2" id="KW-0472">Membrane</keyword>
<keyword evidence="2" id="KW-1133">Transmembrane helix</keyword>
<feature type="transmembrane region" description="Helical" evidence="2">
    <location>
        <begin position="36"/>
        <end position="53"/>
    </location>
</feature>
<keyword evidence="5" id="KW-1185">Reference proteome</keyword>
<dbReference type="EMBL" id="JAVIZX010000001">
    <property type="protein sequence ID" value="MDR6214287.1"/>
    <property type="molecule type" value="Genomic_DNA"/>
</dbReference>
<feature type="region of interest" description="Disordered" evidence="1">
    <location>
        <begin position="499"/>
        <end position="518"/>
    </location>
</feature>
<comment type="caution">
    <text evidence="4">The sequence shown here is derived from an EMBL/GenBank/DDBJ whole genome shotgun (WGS) entry which is preliminary data.</text>
</comment>
<organism evidence="4 5">
    <name type="scientific">Paracidovorax wautersii</name>
    <dbReference type="NCBI Taxonomy" id="1177982"/>
    <lineage>
        <taxon>Bacteria</taxon>
        <taxon>Pseudomonadati</taxon>
        <taxon>Pseudomonadota</taxon>
        <taxon>Betaproteobacteria</taxon>
        <taxon>Burkholderiales</taxon>
        <taxon>Comamonadaceae</taxon>
        <taxon>Paracidovorax</taxon>
    </lineage>
</organism>
<evidence type="ECO:0000313" key="4">
    <source>
        <dbReference type="EMBL" id="MDR6214287.1"/>
    </source>
</evidence>
<protein>
    <submittedName>
        <fullName evidence="4">Quinoprotein glucose dehydrogenase</fullName>
        <ecNumber evidence="4">1.1.5.2</ecNumber>
    </submittedName>
</protein>
<dbReference type="InterPro" id="IPR002372">
    <property type="entry name" value="PQQ_rpt_dom"/>
</dbReference>
<dbReference type="EC" id="1.1.5.2" evidence="4"/>
<name>A0ABU1IAT4_9BURK</name>
<keyword evidence="4" id="KW-0560">Oxidoreductase</keyword>
<feature type="transmembrane region" description="Helical" evidence="2">
    <location>
        <begin position="117"/>
        <end position="136"/>
    </location>
</feature>
<feature type="transmembrane region" description="Helical" evidence="2">
    <location>
        <begin position="7"/>
        <end position="30"/>
    </location>
</feature>
<evidence type="ECO:0000256" key="2">
    <source>
        <dbReference type="SAM" id="Phobius"/>
    </source>
</evidence>
<evidence type="ECO:0000256" key="1">
    <source>
        <dbReference type="SAM" id="MobiDB-lite"/>
    </source>
</evidence>
<gene>
    <name evidence="4" type="ORF">QE399_001976</name>
</gene>
<dbReference type="SUPFAM" id="SSF50998">
    <property type="entry name" value="Quinoprotein alcohol dehydrogenase-like"/>
    <property type="match status" value="1"/>
</dbReference>
<feature type="transmembrane region" description="Helical" evidence="2">
    <location>
        <begin position="82"/>
        <end position="105"/>
    </location>
</feature>
<keyword evidence="2" id="KW-0812">Transmembrane</keyword>
<proteinExistence type="predicted"/>
<feature type="region of interest" description="Disordered" evidence="1">
    <location>
        <begin position="630"/>
        <end position="698"/>
    </location>
</feature>
<dbReference type="GO" id="GO:0008876">
    <property type="term" value="F:quinoprotein glucose dehydrogenase activity"/>
    <property type="evidence" value="ECO:0007669"/>
    <property type="project" value="UniProtKB-EC"/>
</dbReference>
<feature type="compositionally biased region" description="Low complexity" evidence="1">
    <location>
        <begin position="683"/>
        <end position="698"/>
    </location>
</feature>
<feature type="compositionally biased region" description="Polar residues" evidence="1">
    <location>
        <begin position="636"/>
        <end position="653"/>
    </location>
</feature>
<evidence type="ECO:0000259" key="3">
    <source>
        <dbReference type="Pfam" id="PF01011"/>
    </source>
</evidence>
<dbReference type="Proteomes" id="UP001267710">
    <property type="component" value="Unassembled WGS sequence"/>
</dbReference>
<dbReference type="Gene3D" id="2.130.10.10">
    <property type="entry name" value="YVTN repeat-like/Quinoprotein amine dehydrogenase"/>
    <property type="match status" value="1"/>
</dbReference>
<dbReference type="RefSeq" id="WP_309828375.1">
    <property type="nucleotide sequence ID" value="NZ_JAVIZX010000001.1"/>
</dbReference>
<reference evidence="4 5" key="1">
    <citation type="submission" date="2023-08" db="EMBL/GenBank/DDBJ databases">
        <title>Functional and genomic diversity of the sorghum phyllosphere microbiome.</title>
        <authorList>
            <person name="Shade A."/>
        </authorList>
    </citation>
    <scope>NUCLEOTIDE SEQUENCE [LARGE SCALE GENOMIC DNA]</scope>
    <source>
        <strain evidence="4 5">SORGH_AS_0335</strain>
    </source>
</reference>
<feature type="domain" description="Pyrrolo-quinoline quinone repeat" evidence="3">
    <location>
        <begin position="213"/>
        <end position="505"/>
    </location>
</feature>
<dbReference type="InterPro" id="IPR015943">
    <property type="entry name" value="WD40/YVTN_repeat-like_dom_sf"/>
</dbReference>
<feature type="transmembrane region" description="Helical" evidence="2">
    <location>
        <begin position="58"/>
        <end position="76"/>
    </location>
</feature>
<accession>A0ABU1IAT4</accession>
<dbReference type="Pfam" id="PF01011">
    <property type="entry name" value="PQQ"/>
    <property type="match status" value="1"/>
</dbReference>